<keyword evidence="3" id="KW-1185">Reference proteome</keyword>
<dbReference type="KEGG" id="ahel:Q31a_61790"/>
<evidence type="ECO:0000259" key="1">
    <source>
        <dbReference type="Pfam" id="PF07596"/>
    </source>
</evidence>
<dbReference type="Pfam" id="PF07596">
    <property type="entry name" value="SBP_bac_10"/>
    <property type="match status" value="1"/>
</dbReference>
<dbReference type="AlphaFoldDB" id="A0A518GGR4"/>
<dbReference type="OrthoDB" id="285651at2"/>
<name>A0A518GGR4_9BACT</name>
<dbReference type="RefSeq" id="WP_145085707.1">
    <property type="nucleotide sequence ID" value="NZ_CP036298.1"/>
</dbReference>
<dbReference type="Proteomes" id="UP000318017">
    <property type="component" value="Chromosome"/>
</dbReference>
<dbReference type="InterPro" id="IPR011453">
    <property type="entry name" value="DUF1559"/>
</dbReference>
<dbReference type="PANTHER" id="PTHR30093:SF2">
    <property type="entry name" value="TYPE II SECRETION SYSTEM PROTEIN H"/>
    <property type="match status" value="1"/>
</dbReference>
<protein>
    <recommendedName>
        <fullName evidence="1">DUF1559 domain-containing protein</fullName>
    </recommendedName>
</protein>
<feature type="domain" description="DUF1559" evidence="1">
    <location>
        <begin position="329"/>
        <end position="397"/>
    </location>
</feature>
<sequence>MFHSRATILPALAIWLATLSTTSRLWSQDSPPKNTAEIVQTFVDETTFLIVRFDPQKLELESLTDALATISPALPQSYALHQERAQQLIQKFAKLSKGRPIFVTASVPASAARPSLFLFFETDESESLVPIQETIGIGDSWQTYRHQSYWVCSQLSGATADAGARPAETERTIELASRSVQQYPLQAIIVPPQHIVRTIRELSPQLPPQLGGGPSSVLTDGVQWISVGIDPKNLTAEWTIQSHSTEAANNLVGNFPKLVRAGFRALRSQNKLIPETLIEPLLNWIQPEVHGTQLHKKIGLADKDDLSLSVFTKLAVQAEETFQKATKVNKVRQILLGLHNFHEANKHLPPGDPNVGPDGQALLSWRVYLLPYLEQQELFQQFHLNEAWDSPHNKLLLEKIPDIYANNNLLLSTTSVPKGYTTCVAPVGPKTIFGRPVGVSFSKVIDGLSNTVAIVEVTPAMAVPWTAPQDYPFDPENPLAGIRIDLQEQWLIGRGDGSSQFLPKSLDAETVRRLFEMNDGQPIHYEE</sequence>
<dbReference type="EMBL" id="CP036298">
    <property type="protein sequence ID" value="QDV27786.1"/>
    <property type="molecule type" value="Genomic_DNA"/>
</dbReference>
<gene>
    <name evidence="2" type="ORF">Q31a_61790</name>
</gene>
<reference evidence="2 3" key="1">
    <citation type="submission" date="2019-02" db="EMBL/GenBank/DDBJ databases">
        <title>Deep-cultivation of Planctomycetes and their phenomic and genomic characterization uncovers novel biology.</title>
        <authorList>
            <person name="Wiegand S."/>
            <person name="Jogler M."/>
            <person name="Boedeker C."/>
            <person name="Pinto D."/>
            <person name="Vollmers J."/>
            <person name="Rivas-Marin E."/>
            <person name="Kohn T."/>
            <person name="Peeters S.H."/>
            <person name="Heuer A."/>
            <person name="Rast P."/>
            <person name="Oberbeckmann S."/>
            <person name="Bunk B."/>
            <person name="Jeske O."/>
            <person name="Meyerdierks A."/>
            <person name="Storesund J.E."/>
            <person name="Kallscheuer N."/>
            <person name="Luecker S."/>
            <person name="Lage O.M."/>
            <person name="Pohl T."/>
            <person name="Merkel B.J."/>
            <person name="Hornburger P."/>
            <person name="Mueller R.-W."/>
            <person name="Bruemmer F."/>
            <person name="Labrenz M."/>
            <person name="Spormann A.M."/>
            <person name="Op den Camp H."/>
            <person name="Overmann J."/>
            <person name="Amann R."/>
            <person name="Jetten M.S.M."/>
            <person name="Mascher T."/>
            <person name="Medema M.H."/>
            <person name="Devos D.P."/>
            <person name="Kaster A.-K."/>
            <person name="Ovreas L."/>
            <person name="Rohde M."/>
            <person name="Galperin M.Y."/>
            <person name="Jogler C."/>
        </authorList>
    </citation>
    <scope>NUCLEOTIDE SEQUENCE [LARGE SCALE GENOMIC DNA]</scope>
    <source>
        <strain evidence="2 3">Q31a</strain>
    </source>
</reference>
<evidence type="ECO:0000313" key="3">
    <source>
        <dbReference type="Proteomes" id="UP000318017"/>
    </source>
</evidence>
<evidence type="ECO:0000313" key="2">
    <source>
        <dbReference type="EMBL" id="QDV27786.1"/>
    </source>
</evidence>
<accession>A0A518GGR4</accession>
<organism evidence="2 3">
    <name type="scientific">Aureliella helgolandensis</name>
    <dbReference type="NCBI Taxonomy" id="2527968"/>
    <lineage>
        <taxon>Bacteria</taxon>
        <taxon>Pseudomonadati</taxon>
        <taxon>Planctomycetota</taxon>
        <taxon>Planctomycetia</taxon>
        <taxon>Pirellulales</taxon>
        <taxon>Pirellulaceae</taxon>
        <taxon>Aureliella</taxon>
    </lineage>
</organism>
<dbReference type="PANTHER" id="PTHR30093">
    <property type="entry name" value="GENERAL SECRETION PATHWAY PROTEIN G"/>
    <property type="match status" value="1"/>
</dbReference>
<proteinExistence type="predicted"/>